<evidence type="ECO:0000313" key="6">
    <source>
        <dbReference type="EMBL" id="AAM07221.1"/>
    </source>
</evidence>
<dbReference type="EnsemblBacteria" id="AAM07221">
    <property type="protein sequence ID" value="AAM07221"/>
    <property type="gene ID" value="MA_3870"/>
</dbReference>
<dbReference type="FunFam" id="3.30.470.20:FF:000120">
    <property type="entry name" value="Uncharacterized protein"/>
    <property type="match status" value="1"/>
</dbReference>
<keyword evidence="7" id="KW-1185">Reference proteome</keyword>
<dbReference type="GO" id="GO:0005829">
    <property type="term" value="C:cytosol"/>
    <property type="evidence" value="ECO:0000318"/>
    <property type="project" value="GO_Central"/>
</dbReference>
<keyword evidence="2 4" id="KW-0547">Nucleotide-binding</keyword>
<dbReference type="AlphaFoldDB" id="Q8TJB8"/>
<dbReference type="InterPro" id="IPR013815">
    <property type="entry name" value="ATP_grasp_subdomain_1"/>
</dbReference>
<protein>
    <recommendedName>
        <fullName evidence="5">ATP-grasp domain-containing protein</fullName>
    </recommendedName>
</protein>
<dbReference type="Pfam" id="PF02655">
    <property type="entry name" value="ATP-grasp_3"/>
    <property type="match status" value="1"/>
</dbReference>
<evidence type="ECO:0000256" key="1">
    <source>
        <dbReference type="ARBA" id="ARBA00022598"/>
    </source>
</evidence>
<evidence type="ECO:0000256" key="4">
    <source>
        <dbReference type="PROSITE-ProRule" id="PRU00409"/>
    </source>
</evidence>
<keyword evidence="1" id="KW-0436">Ligase</keyword>
<dbReference type="PROSITE" id="PS50975">
    <property type="entry name" value="ATP_GRASP"/>
    <property type="match status" value="1"/>
</dbReference>
<dbReference type="PIRSF" id="PIRSF016817">
    <property type="entry name" value="UCP016817_carboligase"/>
    <property type="match status" value="1"/>
</dbReference>
<dbReference type="PANTHER" id="PTHR43055:SF1">
    <property type="entry name" value="FORMATE-DEPENDENT PHOSPHORIBOSYLGLYCINAMIDE FORMYLTRANSFERASE"/>
    <property type="match status" value="1"/>
</dbReference>
<dbReference type="InParanoid" id="Q8TJB8"/>
<organism evidence="6 7">
    <name type="scientific">Methanosarcina acetivorans (strain ATCC 35395 / DSM 2834 / JCM 12185 / C2A)</name>
    <dbReference type="NCBI Taxonomy" id="188937"/>
    <lineage>
        <taxon>Archaea</taxon>
        <taxon>Methanobacteriati</taxon>
        <taxon>Methanobacteriota</taxon>
        <taxon>Stenosarchaea group</taxon>
        <taxon>Methanomicrobia</taxon>
        <taxon>Methanosarcinales</taxon>
        <taxon>Methanosarcinaceae</taxon>
        <taxon>Methanosarcina</taxon>
    </lineage>
</organism>
<dbReference type="InterPro" id="IPR011761">
    <property type="entry name" value="ATP-grasp"/>
</dbReference>
<feature type="domain" description="ATP-grasp" evidence="5">
    <location>
        <begin position="123"/>
        <end position="319"/>
    </location>
</feature>
<dbReference type="GO" id="GO:0005524">
    <property type="term" value="F:ATP binding"/>
    <property type="evidence" value="ECO:0007669"/>
    <property type="project" value="UniProtKB-UniRule"/>
</dbReference>
<keyword evidence="3 4" id="KW-0067">ATP-binding</keyword>
<dbReference type="GO" id="GO:0046872">
    <property type="term" value="F:metal ion binding"/>
    <property type="evidence" value="ECO:0007669"/>
    <property type="project" value="InterPro"/>
</dbReference>
<reference evidence="6 7" key="1">
    <citation type="journal article" date="2002" name="Genome Res.">
        <title>The genome of Methanosarcina acetivorans reveals extensive metabolic and physiological diversity.</title>
        <authorList>
            <person name="Galagan J.E."/>
            <person name="Nusbaum C."/>
            <person name="Roy A."/>
            <person name="Endrizzi M.G."/>
            <person name="Macdonald P."/>
            <person name="FitzHugh W."/>
            <person name="Calvo S."/>
            <person name="Engels R."/>
            <person name="Smirnov S."/>
            <person name="Atnoor D."/>
            <person name="Brown A."/>
            <person name="Allen N."/>
            <person name="Naylor J."/>
            <person name="Stange-Thomann N."/>
            <person name="DeArellano K."/>
            <person name="Johnson R."/>
            <person name="Linton L."/>
            <person name="McEwan P."/>
            <person name="McKernan K."/>
            <person name="Talamas J."/>
            <person name="Tirrell A."/>
            <person name="Ye W."/>
            <person name="Zimmer A."/>
            <person name="Barber R.D."/>
            <person name="Cann I."/>
            <person name="Graham D.E."/>
            <person name="Grahame D.A."/>
            <person name="Guss A."/>
            <person name="Hedderich R."/>
            <person name="Ingram-Smith C."/>
            <person name="Kuettner C.H."/>
            <person name="Krzycki J.A."/>
            <person name="Leigh J.A."/>
            <person name="Li W."/>
            <person name="Liu J."/>
            <person name="Mukhopadhyay B."/>
            <person name="Reeve J.N."/>
            <person name="Smith K."/>
            <person name="Springer T.A."/>
            <person name="Umayam L.A."/>
            <person name="White O."/>
            <person name="White R.H."/>
            <person name="de Macario E.C."/>
            <person name="Ferry J.G."/>
            <person name="Jarrell K.F."/>
            <person name="Jing H."/>
            <person name="Macario A.J.L."/>
            <person name="Paulsen I."/>
            <person name="Pritchett M."/>
            <person name="Sowers K.R."/>
            <person name="Swanson R.V."/>
            <person name="Zinder S.H."/>
            <person name="Lander E."/>
            <person name="Metcalf W.W."/>
            <person name="Birren B."/>
        </authorList>
    </citation>
    <scope>NUCLEOTIDE SEQUENCE [LARGE SCALE GENOMIC DNA]</scope>
    <source>
        <strain evidence="7">ATCC 35395 / DSM 2834 / JCM 12185 / C2A</strain>
    </source>
</reference>
<sequence length="419" mass="46513">MESLPWQTPRYHRKNEKWRNMQNILAIGFDTRNIVCSASRAGYKVCSIDAFRDLDLQRCAYASAFLECRTSSELRQLDPRWIIAKMNTFGLDFDAIVPGSGMEMLDQGSFPCPVLASSPDAVKEASNKLHLAKKLEALGMPNPQCYSSEELDIVEYPVILKPSSGGGGIFNRVARNRQELLAAFEELARLDPGLAAEELVIQDFLEGIPSSVSLLSTKSQALTVAVNEQLIGTPWLSRLPFAYCGNVTPFRTEHAEEMEALAEELVLELGLLGSNGVDFLVTEKGPVVLEVNPRFQGSLDTIEIATGINLFEAHIGCFRGELPEKPEAKHFAARGVLYSDRELFIDRKLMDVILREKSTDIPSMGTVTEPDWPLTSLFACASTRDEAVRSLERGAERIKTFIVNRTKEERKNLNPAGEA</sequence>
<dbReference type="GeneID" id="1475763"/>
<dbReference type="Proteomes" id="UP000002487">
    <property type="component" value="Chromosome"/>
</dbReference>
<dbReference type="KEGG" id="mac:MA_3870"/>
<dbReference type="Gene3D" id="3.30.470.20">
    <property type="entry name" value="ATP-grasp fold, B domain"/>
    <property type="match status" value="1"/>
</dbReference>
<dbReference type="PhylomeDB" id="Q8TJB8"/>
<dbReference type="InterPro" id="IPR003806">
    <property type="entry name" value="ATP-grasp_PylC-type"/>
</dbReference>
<name>Q8TJB8_METAC</name>
<dbReference type="RefSeq" id="WP_011023766.1">
    <property type="nucleotide sequence ID" value="NC_003552.1"/>
</dbReference>
<dbReference type="GO" id="GO:0016874">
    <property type="term" value="F:ligase activity"/>
    <property type="evidence" value="ECO:0007669"/>
    <property type="project" value="UniProtKB-KW"/>
</dbReference>
<evidence type="ECO:0000259" key="5">
    <source>
        <dbReference type="PROSITE" id="PS50975"/>
    </source>
</evidence>
<dbReference type="PANTHER" id="PTHR43055">
    <property type="entry name" value="FORMATE-DEPENDENT PHOSPHORIBOSYLGLYCINAMIDE FORMYLTRANSFERASE"/>
    <property type="match status" value="1"/>
</dbReference>
<dbReference type="InterPro" id="IPR016677">
    <property type="entry name" value="UCP016817_carboligase"/>
</dbReference>
<dbReference type="Gene3D" id="3.30.1490.20">
    <property type="entry name" value="ATP-grasp fold, A domain"/>
    <property type="match status" value="1"/>
</dbReference>
<dbReference type="EMBL" id="AE010299">
    <property type="protein sequence ID" value="AAM07221.1"/>
    <property type="molecule type" value="Genomic_DNA"/>
</dbReference>
<evidence type="ECO:0000256" key="2">
    <source>
        <dbReference type="ARBA" id="ARBA00022741"/>
    </source>
</evidence>
<dbReference type="STRING" id="188937.MA_3870"/>
<dbReference type="HOGENOM" id="CLU_057102_0_0_2"/>
<evidence type="ECO:0000256" key="3">
    <source>
        <dbReference type="ARBA" id="ARBA00022840"/>
    </source>
</evidence>
<accession>Q8TJB8</accession>
<proteinExistence type="predicted"/>
<evidence type="ECO:0000313" key="7">
    <source>
        <dbReference type="Proteomes" id="UP000002487"/>
    </source>
</evidence>
<dbReference type="SUPFAM" id="SSF56059">
    <property type="entry name" value="Glutathione synthetase ATP-binding domain-like"/>
    <property type="match status" value="1"/>
</dbReference>
<gene>
    <name evidence="6" type="ordered locus">MA_3870</name>
</gene>